<name>A0A3N4QBM1_9BACT</name>
<dbReference type="RefSeq" id="WP_123848150.1">
    <property type="nucleotide sequence ID" value="NZ_RPDH01000002.1"/>
</dbReference>
<dbReference type="EMBL" id="RPDH01000002">
    <property type="protein sequence ID" value="RPE09154.1"/>
    <property type="molecule type" value="Genomic_DNA"/>
</dbReference>
<sequence>MQQNRRKQLENYFYHLRLKNPLIIFAISFFTFLIMIGSQFNGIRQLSLIVSLGSLAVICYQLYRYFSVPDDESVDAWLADDIDRLVRQSYDKVGIAPSEKMPDPLVIISPVYWSTRGVDFKDLGMRKGKDKMLRFSVYHITIFHLDEYILASYRCDYNFLRGTSLNEATNEYHYKDVVSVATVEASSNFHLPDGQKFVHFQEFRLSVSSGESIRVTLNPQLLTDAHRAKLPPSGADRAVSVIRNMLRAKKV</sequence>
<comment type="caution">
    <text evidence="2">The sequence shown here is derived from an EMBL/GenBank/DDBJ whole genome shotgun (WGS) entry which is preliminary data.</text>
</comment>
<evidence type="ECO:0000313" key="2">
    <source>
        <dbReference type="EMBL" id="RPE09154.1"/>
    </source>
</evidence>
<gene>
    <name evidence="2" type="ORF">EGT74_19280</name>
</gene>
<feature type="transmembrane region" description="Helical" evidence="1">
    <location>
        <begin position="21"/>
        <end position="40"/>
    </location>
</feature>
<accession>A0A3N4QBM1</accession>
<evidence type="ECO:0000313" key="3">
    <source>
        <dbReference type="Proteomes" id="UP000278351"/>
    </source>
</evidence>
<evidence type="ECO:0000256" key="1">
    <source>
        <dbReference type="SAM" id="Phobius"/>
    </source>
</evidence>
<keyword evidence="1" id="KW-1133">Transmembrane helix</keyword>
<proteinExistence type="predicted"/>
<organism evidence="2 3">
    <name type="scientific">Chitinophaga lutea</name>
    <dbReference type="NCBI Taxonomy" id="2488634"/>
    <lineage>
        <taxon>Bacteria</taxon>
        <taxon>Pseudomonadati</taxon>
        <taxon>Bacteroidota</taxon>
        <taxon>Chitinophagia</taxon>
        <taxon>Chitinophagales</taxon>
        <taxon>Chitinophagaceae</taxon>
        <taxon>Chitinophaga</taxon>
    </lineage>
</organism>
<dbReference type="OrthoDB" id="509454at2"/>
<dbReference type="Proteomes" id="UP000278351">
    <property type="component" value="Unassembled WGS sequence"/>
</dbReference>
<keyword evidence="3" id="KW-1185">Reference proteome</keyword>
<dbReference type="AlphaFoldDB" id="A0A3N4QBM1"/>
<protein>
    <submittedName>
        <fullName evidence="2">Uncharacterized protein</fullName>
    </submittedName>
</protein>
<keyword evidence="1" id="KW-0812">Transmembrane</keyword>
<reference evidence="2 3" key="1">
    <citation type="submission" date="2018-11" db="EMBL/GenBank/DDBJ databases">
        <title>Chitinophaga lutea sp.nov., isolate from arsenic contaminated soil.</title>
        <authorList>
            <person name="Zong Y."/>
        </authorList>
    </citation>
    <scope>NUCLEOTIDE SEQUENCE [LARGE SCALE GENOMIC DNA]</scope>
    <source>
        <strain evidence="2 3">ZY74</strain>
    </source>
</reference>
<keyword evidence="1" id="KW-0472">Membrane</keyword>